<organism evidence="1 2">
    <name type="scientific">Thelohanellus kitauei</name>
    <name type="common">Myxosporean</name>
    <dbReference type="NCBI Taxonomy" id="669202"/>
    <lineage>
        <taxon>Eukaryota</taxon>
        <taxon>Metazoa</taxon>
        <taxon>Cnidaria</taxon>
        <taxon>Myxozoa</taxon>
        <taxon>Myxosporea</taxon>
        <taxon>Bivalvulida</taxon>
        <taxon>Platysporina</taxon>
        <taxon>Myxobolidae</taxon>
        <taxon>Thelohanellus</taxon>
    </lineage>
</organism>
<comment type="caution">
    <text evidence="1">The sequence shown here is derived from an EMBL/GenBank/DDBJ whole genome shotgun (WGS) entry which is preliminary data.</text>
</comment>
<gene>
    <name evidence="1" type="ORF">RF11_09546</name>
</gene>
<dbReference type="Proteomes" id="UP000031668">
    <property type="component" value="Unassembled WGS sequence"/>
</dbReference>
<reference evidence="1 2" key="1">
    <citation type="journal article" date="2014" name="Genome Biol. Evol.">
        <title>The genome of the myxosporean Thelohanellus kitauei shows adaptations to nutrient acquisition within its fish host.</title>
        <authorList>
            <person name="Yang Y."/>
            <person name="Xiong J."/>
            <person name="Zhou Z."/>
            <person name="Huo F."/>
            <person name="Miao W."/>
            <person name="Ran C."/>
            <person name="Liu Y."/>
            <person name="Zhang J."/>
            <person name="Feng J."/>
            <person name="Wang M."/>
            <person name="Wang M."/>
            <person name="Wang L."/>
            <person name="Yao B."/>
        </authorList>
    </citation>
    <scope>NUCLEOTIDE SEQUENCE [LARGE SCALE GENOMIC DNA]</scope>
    <source>
        <strain evidence="1">Wuqing</strain>
    </source>
</reference>
<dbReference type="AlphaFoldDB" id="A0A0C2MN89"/>
<sequence length="201" mass="23044">MVRALILTEPVMNEYLTIPEDKYNFIVDFRENVRVGLDIVFKFVSPEPYLNRALSIMQSYPNEHLQTEPWLFVVSAMLTVTNFQVDFKEVIKFIVTLPPNAPSLLIKTSCEFLRDFIDNADNRKKYSEMPEISLETMYKWLAQVPGPTAKAFLSQREPRRAIFDDPIVDFDCDVNLSLGSISKTLLFFVNSGKGSMILSDA</sequence>
<evidence type="ECO:0000313" key="2">
    <source>
        <dbReference type="Proteomes" id="UP000031668"/>
    </source>
</evidence>
<name>A0A0C2MN89_THEKT</name>
<keyword evidence="2" id="KW-1185">Reference proteome</keyword>
<accession>A0A0C2MN89</accession>
<dbReference type="EMBL" id="JWZT01002732">
    <property type="protein sequence ID" value="KII68671.1"/>
    <property type="molecule type" value="Genomic_DNA"/>
</dbReference>
<proteinExistence type="predicted"/>
<protein>
    <submittedName>
        <fullName evidence="1">Uncharacterized protein</fullName>
    </submittedName>
</protein>
<evidence type="ECO:0000313" key="1">
    <source>
        <dbReference type="EMBL" id="KII68671.1"/>
    </source>
</evidence>